<proteinExistence type="predicted"/>
<dbReference type="EMBL" id="JAPDRK010000007">
    <property type="protein sequence ID" value="KAJ9610243.1"/>
    <property type="molecule type" value="Genomic_DNA"/>
</dbReference>
<dbReference type="Pfam" id="PF01663">
    <property type="entry name" value="Phosphodiest"/>
    <property type="match status" value="1"/>
</dbReference>
<dbReference type="PANTHER" id="PTHR40202:SF1">
    <property type="entry name" value="HD DOMAIN-CONTAINING PROTEIN"/>
    <property type="match status" value="1"/>
</dbReference>
<dbReference type="InterPro" id="IPR017850">
    <property type="entry name" value="Alkaline_phosphatase_core_sf"/>
</dbReference>
<dbReference type="InterPro" id="IPR006674">
    <property type="entry name" value="HD_domain"/>
</dbReference>
<dbReference type="InterPro" id="IPR003607">
    <property type="entry name" value="HD/PDEase_dom"/>
</dbReference>
<evidence type="ECO:0000313" key="2">
    <source>
        <dbReference type="EMBL" id="KAJ9610243.1"/>
    </source>
</evidence>
<protein>
    <recommendedName>
        <fullName evidence="1">HD domain-containing protein</fullName>
    </recommendedName>
</protein>
<dbReference type="InterPro" id="IPR012710">
    <property type="entry name" value="Phosphonoacetate_hydro"/>
</dbReference>
<accession>A0AA39CJH6</accession>
<dbReference type="InterPro" id="IPR002591">
    <property type="entry name" value="Phosphodiest/P_Trfase"/>
</dbReference>
<dbReference type="Pfam" id="PF01966">
    <property type="entry name" value="HD"/>
    <property type="match status" value="1"/>
</dbReference>
<reference evidence="2" key="1">
    <citation type="submission" date="2022-10" db="EMBL/GenBank/DDBJ databases">
        <title>Culturing micro-colonial fungi from biological soil crusts in the Mojave desert and describing Neophaeococcomyces mojavensis, and introducing the new genera and species Taxawa tesnikishii.</title>
        <authorList>
            <person name="Kurbessoian T."/>
            <person name="Stajich J.E."/>
        </authorList>
    </citation>
    <scope>NUCLEOTIDE SEQUENCE</scope>
    <source>
        <strain evidence="2">TK_41</strain>
    </source>
</reference>
<dbReference type="CDD" id="cd00077">
    <property type="entry name" value="HDc"/>
    <property type="match status" value="1"/>
</dbReference>
<organism evidence="2 3">
    <name type="scientific">Cladophialophora chaetospira</name>
    <dbReference type="NCBI Taxonomy" id="386627"/>
    <lineage>
        <taxon>Eukaryota</taxon>
        <taxon>Fungi</taxon>
        <taxon>Dikarya</taxon>
        <taxon>Ascomycota</taxon>
        <taxon>Pezizomycotina</taxon>
        <taxon>Eurotiomycetes</taxon>
        <taxon>Chaetothyriomycetidae</taxon>
        <taxon>Chaetothyriales</taxon>
        <taxon>Herpotrichiellaceae</taxon>
        <taxon>Cladophialophora</taxon>
    </lineage>
</organism>
<dbReference type="Proteomes" id="UP001172673">
    <property type="component" value="Unassembled WGS sequence"/>
</dbReference>
<dbReference type="NCBIfam" id="TIGR02335">
    <property type="entry name" value="hydr_PhnA"/>
    <property type="match status" value="1"/>
</dbReference>
<dbReference type="CDD" id="cd16018">
    <property type="entry name" value="Enpp"/>
    <property type="match status" value="1"/>
</dbReference>
<comment type="caution">
    <text evidence="2">The sequence shown here is derived from an EMBL/GenBank/DDBJ whole genome shotgun (WGS) entry which is preliminary data.</text>
</comment>
<dbReference type="PANTHER" id="PTHR40202">
    <property type="match status" value="1"/>
</dbReference>
<dbReference type="Gene3D" id="3.40.720.10">
    <property type="entry name" value="Alkaline Phosphatase, subunit A"/>
    <property type="match status" value="1"/>
</dbReference>
<dbReference type="SUPFAM" id="SSF109604">
    <property type="entry name" value="HD-domain/PDEase-like"/>
    <property type="match status" value="1"/>
</dbReference>
<keyword evidence="3" id="KW-1185">Reference proteome</keyword>
<dbReference type="GO" id="GO:0047400">
    <property type="term" value="F:phosphonoacetate hydrolase activity"/>
    <property type="evidence" value="ECO:0007669"/>
    <property type="project" value="InterPro"/>
</dbReference>
<sequence length="587" mass="64728">MLPSIERHALTCVKDLFHFLQIQGQGDYLGEKVSQLEHCLQAAQLAVEAHADEDTILGALLHDVGRFIPAAEDMPAMIAPDGVFVGRESHEVLGEKYLRGLGFNETICQLVGAHVMAKRYLTAVDKGYYEGLSQSSKTTLKFQGGTFTEEQVREAQQDPLLEAKLALRRWDDMAKVPNMNTLPLEYYERMATKGLLVVVCVDGFDPEYLEQGIADGVIPNLAKFVQSGFATTAKCAMPSFTNPNNCSIITGAPTAVHGISGNFFLDRETRKEEMVLDDALLRGSTILEQMSKRGVRVAAVTAKDKLRALINHGLDFSKDTAFSAQYADKCTMAANGISDVVDWLGLPAPSQYSGDLSLFVLKAGVKLLEEDRADLFYLTLSDFIQHEHAPGSKEANAFMSALDQCIGRLVELGAIVAVTGDHGMSDKCNDDGMPNALFVEEALDRKFGDGSSRVICPITDPFVRHHGALGSFVRVYLWRPEISIKDALEHLRSFPQVLLAVDGATAAEMFEMPLDREGDIVVVSHKNAVLGSRKEEHPFGELKDHRLRSHGGLSEQHIPLLRSRPVENAPLDRDWRNFDAFDIALNW</sequence>
<dbReference type="Gene3D" id="3.30.1360.110">
    <property type="entry name" value="Domain 2, Phosphonoacetate Hydrolase"/>
    <property type="match status" value="1"/>
</dbReference>
<feature type="domain" description="HD" evidence="1">
    <location>
        <begin position="36"/>
        <end position="115"/>
    </location>
</feature>
<dbReference type="AlphaFoldDB" id="A0AA39CJH6"/>
<evidence type="ECO:0000313" key="3">
    <source>
        <dbReference type="Proteomes" id="UP001172673"/>
    </source>
</evidence>
<dbReference type="InterPro" id="IPR023116">
    <property type="entry name" value="Phosphonoacetate_hydro_insert"/>
</dbReference>
<name>A0AA39CJH6_9EURO</name>
<evidence type="ECO:0000259" key="1">
    <source>
        <dbReference type="Pfam" id="PF01966"/>
    </source>
</evidence>
<gene>
    <name evidence="2" type="ORF">H2200_005020</name>
</gene>
<dbReference type="InterPro" id="IPR052567">
    <property type="entry name" value="OP_Dioxygenase"/>
</dbReference>
<dbReference type="SUPFAM" id="SSF53649">
    <property type="entry name" value="Alkaline phosphatase-like"/>
    <property type="match status" value="1"/>
</dbReference>